<dbReference type="Proteomes" id="UP000178812">
    <property type="component" value="Unassembled WGS sequence"/>
</dbReference>
<organism evidence="1 2">
    <name type="scientific">Candidatus Woesebacteria bacterium GWB1_43_5</name>
    <dbReference type="NCBI Taxonomy" id="1802474"/>
    <lineage>
        <taxon>Bacteria</taxon>
        <taxon>Candidatus Woeseibacteriota</taxon>
    </lineage>
</organism>
<evidence type="ECO:0000313" key="1">
    <source>
        <dbReference type="EMBL" id="OGM05620.1"/>
    </source>
</evidence>
<evidence type="ECO:0000313" key="2">
    <source>
        <dbReference type="Proteomes" id="UP000178812"/>
    </source>
</evidence>
<evidence type="ECO:0008006" key="3">
    <source>
        <dbReference type="Google" id="ProtNLM"/>
    </source>
</evidence>
<sequence>MWQKKLKKTVFTLNIDDYAPEITKLTYPLIKRYAKKIGADFYIIKERKFPKFPLVYEKMQIYELAQKMENDWNIYFDSDTLVHPALMDVTNHLSKNTVLHFISDLAGNRFKYDRFFMRDGRSIGSCNWFTVASDLCIELWKPLEDITFKEAVANINLSVAESNIKIAPDHLIDDYTLSRNIAKYGLKFESFVNLITSLGQPGIEYFWHMYSIPTEEKVIQMKEVLKRWGL</sequence>
<comment type="caution">
    <text evidence="1">The sequence shown here is derived from an EMBL/GenBank/DDBJ whole genome shotgun (WGS) entry which is preliminary data.</text>
</comment>
<reference evidence="1 2" key="1">
    <citation type="journal article" date="2016" name="Nat. Commun.">
        <title>Thousands of microbial genomes shed light on interconnected biogeochemical processes in an aquifer system.</title>
        <authorList>
            <person name="Anantharaman K."/>
            <person name="Brown C.T."/>
            <person name="Hug L.A."/>
            <person name="Sharon I."/>
            <person name="Castelle C.J."/>
            <person name="Probst A.J."/>
            <person name="Thomas B.C."/>
            <person name="Singh A."/>
            <person name="Wilkins M.J."/>
            <person name="Karaoz U."/>
            <person name="Brodie E.L."/>
            <person name="Williams K.H."/>
            <person name="Hubbard S.S."/>
            <person name="Banfield J.F."/>
        </authorList>
    </citation>
    <scope>NUCLEOTIDE SEQUENCE [LARGE SCALE GENOMIC DNA]</scope>
</reference>
<gene>
    <name evidence="1" type="ORF">A2125_00390</name>
</gene>
<dbReference type="AlphaFoldDB" id="A0A1F7WSB6"/>
<accession>A0A1F7WSB6</accession>
<dbReference type="EMBL" id="MGFM01000030">
    <property type="protein sequence ID" value="OGM05620.1"/>
    <property type="molecule type" value="Genomic_DNA"/>
</dbReference>
<proteinExistence type="predicted"/>
<protein>
    <recommendedName>
        <fullName evidence="3">Nucleotide-diphospho-sugar transferase domain-containing protein</fullName>
    </recommendedName>
</protein>
<name>A0A1F7WSB6_9BACT</name>